<organism evidence="1 2">
    <name type="scientific">Solanum commersonii</name>
    <name type="common">Commerson's wild potato</name>
    <name type="synonym">Commerson's nightshade</name>
    <dbReference type="NCBI Taxonomy" id="4109"/>
    <lineage>
        <taxon>Eukaryota</taxon>
        <taxon>Viridiplantae</taxon>
        <taxon>Streptophyta</taxon>
        <taxon>Embryophyta</taxon>
        <taxon>Tracheophyta</taxon>
        <taxon>Spermatophyta</taxon>
        <taxon>Magnoliopsida</taxon>
        <taxon>eudicotyledons</taxon>
        <taxon>Gunneridae</taxon>
        <taxon>Pentapetalae</taxon>
        <taxon>asterids</taxon>
        <taxon>lamiids</taxon>
        <taxon>Solanales</taxon>
        <taxon>Solanaceae</taxon>
        <taxon>Solanoideae</taxon>
        <taxon>Solaneae</taxon>
        <taxon>Solanum</taxon>
    </lineage>
</organism>
<comment type="caution">
    <text evidence="1">The sequence shown here is derived from an EMBL/GenBank/DDBJ whole genome shotgun (WGS) entry which is preliminary data.</text>
</comment>
<dbReference type="AlphaFoldDB" id="A0A9J5YTD7"/>
<gene>
    <name evidence="1" type="ORF">H5410_025535</name>
</gene>
<sequence>MKQSMIDWYRDESYCLTESDEYSGKVIQLSGDLGENRLLTKEKMNMLHIPVDDLTCCMCDDNRMDNNSARRVGKIDKVNAKVVGATTFKLDTRATLETIHKKVDNNNFQGKDLPHMEGKKLEAIQGSKCKNRVFGTLNTTDPRIDSSLEHSP</sequence>
<keyword evidence="2" id="KW-1185">Reference proteome</keyword>
<dbReference type="EMBL" id="JACXVP010000005">
    <property type="protein sequence ID" value="KAG5604043.1"/>
    <property type="molecule type" value="Genomic_DNA"/>
</dbReference>
<proteinExistence type="predicted"/>
<evidence type="ECO:0000313" key="2">
    <source>
        <dbReference type="Proteomes" id="UP000824120"/>
    </source>
</evidence>
<evidence type="ECO:0000313" key="1">
    <source>
        <dbReference type="EMBL" id="KAG5604043.1"/>
    </source>
</evidence>
<name>A0A9J5YTD7_SOLCO</name>
<protein>
    <submittedName>
        <fullName evidence="1">Uncharacterized protein</fullName>
    </submittedName>
</protein>
<accession>A0A9J5YTD7</accession>
<reference evidence="1 2" key="1">
    <citation type="submission" date="2020-09" db="EMBL/GenBank/DDBJ databases">
        <title>De no assembly of potato wild relative species, Solanum commersonii.</title>
        <authorList>
            <person name="Cho K."/>
        </authorList>
    </citation>
    <scope>NUCLEOTIDE SEQUENCE [LARGE SCALE GENOMIC DNA]</scope>
    <source>
        <strain evidence="1">LZ3.2</strain>
        <tissue evidence="1">Leaf</tissue>
    </source>
</reference>
<dbReference type="Proteomes" id="UP000824120">
    <property type="component" value="Chromosome 5"/>
</dbReference>